<evidence type="ECO:0000256" key="5">
    <source>
        <dbReference type="ARBA" id="ARBA00023136"/>
    </source>
</evidence>
<keyword evidence="9" id="KW-1185">Reference proteome</keyword>
<feature type="chain" id="PRO_5032458768" description="L-type lectin-like domain-containing protein" evidence="6">
    <location>
        <begin position="22"/>
        <end position="155"/>
    </location>
</feature>
<evidence type="ECO:0000256" key="1">
    <source>
        <dbReference type="ARBA" id="ARBA00004479"/>
    </source>
</evidence>
<dbReference type="GO" id="GO:0005793">
    <property type="term" value="C:endoplasmic reticulum-Golgi intermediate compartment"/>
    <property type="evidence" value="ECO:0007669"/>
    <property type="project" value="TreeGrafter"/>
</dbReference>
<organism evidence="8 9">
    <name type="scientific">Adineta ricciae</name>
    <name type="common">Rotifer</name>
    <dbReference type="NCBI Taxonomy" id="249248"/>
    <lineage>
        <taxon>Eukaryota</taxon>
        <taxon>Metazoa</taxon>
        <taxon>Spiralia</taxon>
        <taxon>Gnathifera</taxon>
        <taxon>Rotifera</taxon>
        <taxon>Eurotatoria</taxon>
        <taxon>Bdelloidea</taxon>
        <taxon>Adinetida</taxon>
        <taxon>Adinetidae</taxon>
        <taxon>Adineta</taxon>
    </lineage>
</organism>
<gene>
    <name evidence="8" type="ORF">XAT740_LOCUS46735</name>
</gene>
<comment type="caution">
    <text evidence="8">The sequence shown here is derived from an EMBL/GenBank/DDBJ whole genome shotgun (WGS) entry which is preliminary data.</text>
</comment>
<evidence type="ECO:0000313" key="8">
    <source>
        <dbReference type="EMBL" id="CAF1592580.1"/>
    </source>
</evidence>
<dbReference type="Proteomes" id="UP000663828">
    <property type="component" value="Unassembled WGS sequence"/>
</dbReference>
<feature type="domain" description="L-type lectin-like" evidence="7">
    <location>
        <begin position="28"/>
        <end position="155"/>
    </location>
</feature>
<evidence type="ECO:0000256" key="6">
    <source>
        <dbReference type="SAM" id="SignalP"/>
    </source>
</evidence>
<evidence type="ECO:0000259" key="7">
    <source>
        <dbReference type="PROSITE" id="PS51328"/>
    </source>
</evidence>
<dbReference type="GO" id="GO:0005789">
    <property type="term" value="C:endoplasmic reticulum membrane"/>
    <property type="evidence" value="ECO:0007669"/>
    <property type="project" value="TreeGrafter"/>
</dbReference>
<dbReference type="SUPFAM" id="SSF49899">
    <property type="entry name" value="Concanavalin A-like lectins/glucanases"/>
    <property type="match status" value="1"/>
</dbReference>
<dbReference type="Gene3D" id="2.60.120.200">
    <property type="match status" value="1"/>
</dbReference>
<evidence type="ECO:0000313" key="9">
    <source>
        <dbReference type="Proteomes" id="UP000663828"/>
    </source>
</evidence>
<reference evidence="8" key="1">
    <citation type="submission" date="2021-02" db="EMBL/GenBank/DDBJ databases">
        <authorList>
            <person name="Nowell W R."/>
        </authorList>
    </citation>
    <scope>NUCLEOTIDE SEQUENCE</scope>
</reference>
<dbReference type="InterPro" id="IPR051136">
    <property type="entry name" value="Intracellular_Lectin-GPT"/>
</dbReference>
<dbReference type="EMBL" id="CAJNOR010006339">
    <property type="protein sequence ID" value="CAF1592580.1"/>
    <property type="molecule type" value="Genomic_DNA"/>
</dbReference>
<name>A0A816AAL7_ADIRI</name>
<dbReference type="GO" id="GO:0005537">
    <property type="term" value="F:D-mannose binding"/>
    <property type="evidence" value="ECO:0007669"/>
    <property type="project" value="TreeGrafter"/>
</dbReference>
<keyword evidence="5" id="KW-0472">Membrane</keyword>
<dbReference type="GO" id="GO:0030134">
    <property type="term" value="C:COPII-coated ER to Golgi transport vesicle"/>
    <property type="evidence" value="ECO:0007669"/>
    <property type="project" value="TreeGrafter"/>
</dbReference>
<dbReference type="InterPro" id="IPR013320">
    <property type="entry name" value="ConA-like_dom_sf"/>
</dbReference>
<evidence type="ECO:0000256" key="3">
    <source>
        <dbReference type="ARBA" id="ARBA00022729"/>
    </source>
</evidence>
<dbReference type="AlphaFoldDB" id="A0A816AAL7"/>
<feature type="signal peptide" evidence="6">
    <location>
        <begin position="1"/>
        <end position="21"/>
    </location>
</feature>
<dbReference type="GO" id="GO:0006888">
    <property type="term" value="P:endoplasmic reticulum to Golgi vesicle-mediated transport"/>
    <property type="evidence" value="ECO:0007669"/>
    <property type="project" value="TreeGrafter"/>
</dbReference>
<dbReference type="PANTHER" id="PTHR12223:SF45">
    <property type="entry name" value="RE50040P"/>
    <property type="match status" value="1"/>
</dbReference>
<keyword evidence="2" id="KW-0812">Transmembrane</keyword>
<dbReference type="PANTHER" id="PTHR12223">
    <property type="entry name" value="VESICULAR MANNOSE-BINDING LECTIN"/>
    <property type="match status" value="1"/>
</dbReference>
<evidence type="ECO:0000256" key="2">
    <source>
        <dbReference type="ARBA" id="ARBA00022692"/>
    </source>
</evidence>
<dbReference type="GO" id="GO:0000139">
    <property type="term" value="C:Golgi membrane"/>
    <property type="evidence" value="ECO:0007669"/>
    <property type="project" value="TreeGrafter"/>
</dbReference>
<evidence type="ECO:0000256" key="4">
    <source>
        <dbReference type="ARBA" id="ARBA00022989"/>
    </source>
</evidence>
<sequence>MVSISNISCLLFILFINLTNEQDHDENSFEIREHSLNRPYPAVFSTANSYWHLVGNTIVTDRYIRLTSDSQSKAGGLWNMIPVTYPDWEMHVHYKVHGSGKELFGDGFVIWYVRDPKLTGPVFGYADYFHGLAIIMDTYSNHNGPHNVGLRRFSI</sequence>
<accession>A0A816AAL7</accession>
<dbReference type="PROSITE" id="PS51328">
    <property type="entry name" value="L_LECTIN_LIKE"/>
    <property type="match status" value="1"/>
</dbReference>
<comment type="subcellular location">
    <subcellularLocation>
        <location evidence="1">Membrane</location>
        <topology evidence="1">Single-pass type I membrane protein</topology>
    </subcellularLocation>
</comment>
<keyword evidence="3 6" id="KW-0732">Signal</keyword>
<proteinExistence type="predicted"/>
<dbReference type="InterPro" id="IPR005052">
    <property type="entry name" value="Lectin_leg"/>
</dbReference>
<keyword evidence="4" id="KW-1133">Transmembrane helix</keyword>
<protein>
    <recommendedName>
        <fullName evidence="7">L-type lectin-like domain-containing protein</fullName>
    </recommendedName>
</protein>
<dbReference type="Pfam" id="PF03388">
    <property type="entry name" value="Lectin_leg-like"/>
    <property type="match status" value="1"/>
</dbReference>